<evidence type="ECO:0000313" key="8">
    <source>
        <dbReference type="Proteomes" id="UP000694701"/>
    </source>
</evidence>
<evidence type="ECO:0000313" key="7">
    <source>
        <dbReference type="Ensembl" id="ENSCCRP00020018917.1"/>
    </source>
</evidence>
<evidence type="ECO:0000256" key="5">
    <source>
        <dbReference type="ARBA" id="ARBA00023242"/>
    </source>
</evidence>
<dbReference type="GO" id="GO:0000981">
    <property type="term" value="F:DNA-binding transcription factor activity, RNA polymerase II-specific"/>
    <property type="evidence" value="ECO:0007669"/>
    <property type="project" value="TreeGrafter"/>
</dbReference>
<sequence>LTLSVDFNYIICFTAYDCKQKSQRSRPGPKRKVFSSSRSASEVIYRMTCRFCDLIFQGPQSIQEDWIKHLQRHLMHTSIPGVGAGMVEVSALCKELCSPSPPEHCSSQLL</sequence>
<dbReference type="InterPro" id="IPR051643">
    <property type="entry name" value="Transcr_Reg_ZincFinger"/>
</dbReference>
<comment type="subcellular location">
    <subcellularLocation>
        <location evidence="1">Nucleus</location>
    </subcellularLocation>
</comment>
<dbReference type="GO" id="GO:0008270">
    <property type="term" value="F:zinc ion binding"/>
    <property type="evidence" value="ECO:0007669"/>
    <property type="project" value="UniProtKB-KW"/>
</dbReference>
<evidence type="ECO:0000256" key="1">
    <source>
        <dbReference type="ARBA" id="ARBA00004123"/>
    </source>
</evidence>
<feature type="domain" description="Wiz C-terminal zinc finger" evidence="6">
    <location>
        <begin position="43"/>
        <end position="76"/>
    </location>
</feature>
<dbReference type="GO" id="GO:0005634">
    <property type="term" value="C:nucleus"/>
    <property type="evidence" value="ECO:0007669"/>
    <property type="project" value="UniProtKB-SubCell"/>
</dbReference>
<dbReference type="Pfam" id="PF23015">
    <property type="entry name" value="zf-WIZ"/>
    <property type="match status" value="1"/>
</dbReference>
<evidence type="ECO:0000256" key="3">
    <source>
        <dbReference type="ARBA" id="ARBA00022771"/>
    </source>
</evidence>
<dbReference type="PANTHER" id="PTHR24396">
    <property type="entry name" value="ZINC FINGER PROTEIN"/>
    <property type="match status" value="1"/>
</dbReference>
<dbReference type="GO" id="GO:0000978">
    <property type="term" value="F:RNA polymerase II cis-regulatory region sequence-specific DNA binding"/>
    <property type="evidence" value="ECO:0007669"/>
    <property type="project" value="TreeGrafter"/>
</dbReference>
<dbReference type="InterPro" id="IPR055125">
    <property type="entry name" value="Wiz_C_Znf"/>
</dbReference>
<dbReference type="AlphaFoldDB" id="A0A8C2CYV3"/>
<evidence type="ECO:0000259" key="6">
    <source>
        <dbReference type="Pfam" id="PF23015"/>
    </source>
</evidence>
<dbReference type="PANTHER" id="PTHR24396:SF25">
    <property type="entry name" value="ZINC FINGER PROTEIN 644"/>
    <property type="match status" value="1"/>
</dbReference>
<keyword evidence="5" id="KW-0539">Nucleus</keyword>
<evidence type="ECO:0000256" key="4">
    <source>
        <dbReference type="ARBA" id="ARBA00022833"/>
    </source>
</evidence>
<reference evidence="7" key="1">
    <citation type="submission" date="2025-08" db="UniProtKB">
        <authorList>
            <consortium name="Ensembl"/>
        </authorList>
    </citation>
    <scope>IDENTIFICATION</scope>
</reference>
<keyword evidence="3" id="KW-0863">Zinc-finger</keyword>
<organism evidence="7 8">
    <name type="scientific">Cyprinus carpio</name>
    <name type="common">Common carp</name>
    <dbReference type="NCBI Taxonomy" id="7962"/>
    <lineage>
        <taxon>Eukaryota</taxon>
        <taxon>Metazoa</taxon>
        <taxon>Chordata</taxon>
        <taxon>Craniata</taxon>
        <taxon>Vertebrata</taxon>
        <taxon>Euteleostomi</taxon>
        <taxon>Actinopterygii</taxon>
        <taxon>Neopterygii</taxon>
        <taxon>Teleostei</taxon>
        <taxon>Ostariophysi</taxon>
        <taxon>Cypriniformes</taxon>
        <taxon>Cyprinidae</taxon>
        <taxon>Cyprininae</taxon>
        <taxon>Cyprinus</taxon>
    </lineage>
</organism>
<accession>A0A8C2CYV3</accession>
<evidence type="ECO:0000256" key="2">
    <source>
        <dbReference type="ARBA" id="ARBA00022723"/>
    </source>
</evidence>
<dbReference type="Ensembl" id="ENSCCRT00020020775.1">
    <property type="protein sequence ID" value="ENSCCRP00020018917.1"/>
    <property type="gene ID" value="ENSCCRG00020008933.1"/>
</dbReference>
<keyword evidence="4" id="KW-0862">Zinc</keyword>
<name>A0A8C2CYV3_CYPCA</name>
<protein>
    <recommendedName>
        <fullName evidence="6">Wiz C-terminal zinc finger domain-containing protein</fullName>
    </recommendedName>
</protein>
<keyword evidence="2" id="KW-0479">Metal-binding</keyword>
<proteinExistence type="predicted"/>
<dbReference type="Proteomes" id="UP000694701">
    <property type="component" value="Unplaced"/>
</dbReference>